<organism evidence="2 3">
    <name type="scientific">Caulobacter hibisci</name>
    <dbReference type="NCBI Taxonomy" id="2035993"/>
    <lineage>
        <taxon>Bacteria</taxon>
        <taxon>Pseudomonadati</taxon>
        <taxon>Pseudomonadota</taxon>
        <taxon>Alphaproteobacteria</taxon>
        <taxon>Caulobacterales</taxon>
        <taxon>Caulobacteraceae</taxon>
        <taxon>Caulobacter</taxon>
    </lineage>
</organism>
<dbReference type="SUPFAM" id="SSF52540">
    <property type="entry name" value="P-loop containing nucleoside triphosphate hydrolases"/>
    <property type="match status" value="1"/>
</dbReference>
<sequence>MPEVKPEAYRVVFSKGGELDAVQAGTIVITTGHWNDFGRLISIKARIHPRVPPFDDVPIVLKGFVAFINEKGVEQDTTLLDQFHADPLHAEDLPPFFTMLTDLSAYRWIVQQLGPQEAREVLASIHDLVLADEATQPPYWHQQALGSTLFQEGFLRTSQAYFAWKNAGPILRGLIFEEVNRISQALAIEFQLAGRPNAHRLSFQFASSEDVLPKRFAVVIGKNGVGKSQALGRIAKAALTGSHDLTGEDGERPAFNRLLAFSTTQVSASVFPSDRRLEPRIWYKRFSLQSNPGRRGQPTSDLIVQLARSEERIAGRSRFQIFLSALRAIEGAEEIALPARNGARFVPVDGLIRGGEQAQLTRFASIITSREPVRVIDGKPYPLSSGELAFVRFAALASLHIENGTLMLLDEPETHLHPNFISQFVALLDSLLEQTGSLAIIATHSVYFVREAFEDQVQVLRSNADREISVETPILKTFGADVGVISFFVFGETQPSRLAAEVERRISQAANSWEEAFERYRSELSVEALAEIRAQIEARLDPSRPA</sequence>
<dbReference type="RefSeq" id="WP_198577813.1">
    <property type="nucleotide sequence ID" value="NZ_JADWOX010000016.1"/>
</dbReference>
<accession>A0ABS0T216</accession>
<evidence type="ECO:0000259" key="1">
    <source>
        <dbReference type="SMART" id="SM00382"/>
    </source>
</evidence>
<name>A0ABS0T216_9CAUL</name>
<dbReference type="EMBL" id="JADWOX010000016">
    <property type="protein sequence ID" value="MBI1685915.1"/>
    <property type="molecule type" value="Genomic_DNA"/>
</dbReference>
<comment type="caution">
    <text evidence="2">The sequence shown here is derived from an EMBL/GenBank/DDBJ whole genome shotgun (WGS) entry which is preliminary data.</text>
</comment>
<dbReference type="PANTHER" id="PTHR43581:SF2">
    <property type="entry name" value="EXCINUCLEASE ATPASE SUBUNIT"/>
    <property type="match status" value="1"/>
</dbReference>
<dbReference type="InterPro" id="IPR027417">
    <property type="entry name" value="P-loop_NTPase"/>
</dbReference>
<dbReference type="PANTHER" id="PTHR43581">
    <property type="entry name" value="ATP/GTP PHOSPHATASE"/>
    <property type="match status" value="1"/>
</dbReference>
<dbReference type="InterPro" id="IPR003959">
    <property type="entry name" value="ATPase_AAA_core"/>
</dbReference>
<dbReference type="Gene3D" id="3.40.50.300">
    <property type="entry name" value="P-loop containing nucleotide triphosphate hydrolases"/>
    <property type="match status" value="1"/>
</dbReference>
<evidence type="ECO:0000313" key="2">
    <source>
        <dbReference type="EMBL" id="MBI1685915.1"/>
    </source>
</evidence>
<dbReference type="Pfam" id="PF13304">
    <property type="entry name" value="AAA_21"/>
    <property type="match status" value="1"/>
</dbReference>
<dbReference type="Proteomes" id="UP000639859">
    <property type="component" value="Unassembled WGS sequence"/>
</dbReference>
<dbReference type="InterPro" id="IPR003593">
    <property type="entry name" value="AAA+_ATPase"/>
</dbReference>
<feature type="domain" description="AAA+ ATPase" evidence="1">
    <location>
        <begin position="213"/>
        <end position="463"/>
    </location>
</feature>
<reference evidence="2 3" key="1">
    <citation type="submission" date="2020-11" db="EMBL/GenBank/DDBJ databases">
        <title>genome sequence of strain KACC 18849.</title>
        <authorList>
            <person name="Gao J."/>
            <person name="Zhang X."/>
        </authorList>
    </citation>
    <scope>NUCLEOTIDE SEQUENCE [LARGE SCALE GENOMIC DNA]</scope>
    <source>
        <strain evidence="2 3">KACC 18849</strain>
    </source>
</reference>
<keyword evidence="3" id="KW-1185">Reference proteome</keyword>
<gene>
    <name evidence="2" type="ORF">I4Q42_19780</name>
</gene>
<dbReference type="SMART" id="SM00382">
    <property type="entry name" value="AAA"/>
    <property type="match status" value="1"/>
</dbReference>
<evidence type="ECO:0000313" key="3">
    <source>
        <dbReference type="Proteomes" id="UP000639859"/>
    </source>
</evidence>
<protein>
    <submittedName>
        <fullName evidence="2">AAA family ATPase</fullName>
    </submittedName>
</protein>
<proteinExistence type="predicted"/>
<dbReference type="InterPro" id="IPR051396">
    <property type="entry name" value="Bact_Antivir_Def_Nuclease"/>
</dbReference>